<dbReference type="PANTHER" id="PTHR18964:SF165">
    <property type="entry name" value="BETA-GLUCOSIDE KINASE"/>
    <property type="match status" value="1"/>
</dbReference>
<dbReference type="Proteomes" id="UP000002072">
    <property type="component" value="Chromosome"/>
</dbReference>
<dbReference type="SUPFAM" id="SSF53067">
    <property type="entry name" value="Actin-like ATPase domain"/>
    <property type="match status" value="1"/>
</dbReference>
<gene>
    <name evidence="1" type="ordered locus">Smon_1048</name>
</gene>
<dbReference type="Pfam" id="PF00480">
    <property type="entry name" value="ROK"/>
    <property type="match status" value="1"/>
</dbReference>
<dbReference type="GeneID" id="29673611"/>
<sequence>MKIICFDIGGTNIKYAIIEDISNIEVKTIETRITKDDNYILEDVLKIIELNKDVKAVGISTAGVVNSKTGEVIFAGPTIPKYTGTKFKEIIEAKFGIETFVENDVNSAAFGEYCFGDYKGSMFMLTIGTGVGGSLILDGKVFSGASMTAGEIGYMPLNDGHFQDFSSATYLTNYVSERLNKKVDGKYIFESAKNGDKLCIEAIDKMVYNLTTGLLNIVYMINPDNIVIGGGITAQGEYLEEKILKVLDERIIGKQFKSNVKLANLKNSAGIYGIYNIVRKEMK</sequence>
<dbReference type="PANTHER" id="PTHR18964">
    <property type="entry name" value="ROK (REPRESSOR, ORF, KINASE) FAMILY"/>
    <property type="match status" value="1"/>
</dbReference>
<dbReference type="InterPro" id="IPR000600">
    <property type="entry name" value="ROK"/>
</dbReference>
<evidence type="ECO:0000313" key="1">
    <source>
        <dbReference type="EMBL" id="ACZ01511.1"/>
    </source>
</evidence>
<accession>D1AUV1</accession>
<dbReference type="STRING" id="519441.Smon_1048"/>
<dbReference type="CDD" id="cd24068">
    <property type="entry name" value="ASKHA_NBD_ROK_FnNanK-like"/>
    <property type="match status" value="1"/>
</dbReference>
<dbReference type="RefSeq" id="WP_012859059.1">
    <property type="nucleotide sequence ID" value="NC_013515.1"/>
</dbReference>
<protein>
    <submittedName>
        <fullName evidence="1">ROK family protein</fullName>
    </submittedName>
</protein>
<dbReference type="eggNOG" id="COG1940">
    <property type="taxonomic scope" value="Bacteria"/>
</dbReference>
<dbReference type="AlphaFoldDB" id="D1AUV1"/>
<dbReference type="KEGG" id="smf:Smon_1048"/>
<name>D1AUV1_STRM9</name>
<dbReference type="OrthoDB" id="9810372at2"/>
<evidence type="ECO:0000313" key="2">
    <source>
        <dbReference type="Proteomes" id="UP000002072"/>
    </source>
</evidence>
<dbReference type="InterPro" id="IPR043129">
    <property type="entry name" value="ATPase_NBD"/>
</dbReference>
<dbReference type="EMBL" id="CP001779">
    <property type="protein sequence ID" value="ACZ01511.1"/>
    <property type="molecule type" value="Genomic_DNA"/>
</dbReference>
<dbReference type="Gene3D" id="3.30.420.40">
    <property type="match status" value="2"/>
</dbReference>
<keyword evidence="2" id="KW-1185">Reference proteome</keyword>
<proteinExistence type="predicted"/>
<reference evidence="1 2" key="1">
    <citation type="journal article" date="2009" name="Stand. Genomic Sci.">
        <title>Complete genome sequence of Streptobacillus moniliformis type strain (9901T).</title>
        <authorList>
            <person name="Nolan M."/>
            <person name="Gronow S."/>
            <person name="Lapidus A."/>
            <person name="Ivanova N."/>
            <person name="Copeland A."/>
            <person name="Lucas S."/>
            <person name="Del Rio T.G."/>
            <person name="Chen F."/>
            <person name="Tice H."/>
            <person name="Pitluck S."/>
            <person name="Cheng J.F."/>
            <person name="Sims D."/>
            <person name="Meincke L."/>
            <person name="Bruce D."/>
            <person name="Goodwin L."/>
            <person name="Brettin T."/>
            <person name="Han C."/>
            <person name="Detter J.C."/>
            <person name="Ovchinikova G."/>
            <person name="Pati A."/>
            <person name="Mavromatis K."/>
            <person name="Mikhailova N."/>
            <person name="Chen A."/>
            <person name="Palaniappan K."/>
            <person name="Land M."/>
            <person name="Hauser L."/>
            <person name="Chang Y.J."/>
            <person name="Jeffries C.D."/>
            <person name="Rohde M."/>
            <person name="Sproer C."/>
            <person name="Goker M."/>
            <person name="Bristow J."/>
            <person name="Eisen J.A."/>
            <person name="Markowitz V."/>
            <person name="Hugenholtz P."/>
            <person name="Kyrpides N.C."/>
            <person name="Klenk H.P."/>
            <person name="Chain P."/>
        </authorList>
    </citation>
    <scope>NUCLEOTIDE SEQUENCE [LARGE SCALE GENOMIC DNA]</scope>
    <source>
        <strain evidence="2">ATCC 14647 / DSM 12112 / NCTC 10651 / 9901</strain>
    </source>
</reference>
<organism evidence="1 2">
    <name type="scientific">Streptobacillus moniliformis (strain ATCC 14647 / DSM 12112 / NCTC 10651 / 9901)</name>
    <dbReference type="NCBI Taxonomy" id="519441"/>
    <lineage>
        <taxon>Bacteria</taxon>
        <taxon>Fusobacteriati</taxon>
        <taxon>Fusobacteriota</taxon>
        <taxon>Fusobacteriia</taxon>
        <taxon>Fusobacteriales</taxon>
        <taxon>Leptotrichiaceae</taxon>
        <taxon>Streptobacillus</taxon>
    </lineage>
</organism>
<dbReference type="HOGENOM" id="CLU_036604_0_2_0"/>